<dbReference type="GO" id="GO:0140359">
    <property type="term" value="F:ABC-type transporter activity"/>
    <property type="evidence" value="ECO:0007669"/>
    <property type="project" value="InterPro"/>
</dbReference>
<feature type="transmembrane region" description="Helical" evidence="5">
    <location>
        <begin position="208"/>
        <end position="231"/>
    </location>
</feature>
<dbReference type="Pfam" id="PF12698">
    <property type="entry name" value="ABC2_membrane_3"/>
    <property type="match status" value="1"/>
</dbReference>
<protein>
    <submittedName>
        <fullName evidence="7">ABC-2 type transport system permease protein</fullName>
    </submittedName>
</protein>
<evidence type="ECO:0000313" key="8">
    <source>
        <dbReference type="Proteomes" id="UP000184758"/>
    </source>
</evidence>
<evidence type="ECO:0000259" key="6">
    <source>
        <dbReference type="PROSITE" id="PS51012"/>
    </source>
</evidence>
<organism evidence="7 8">
    <name type="scientific">Carnobacterium alterfunditum</name>
    <dbReference type="NCBI Taxonomy" id="28230"/>
    <lineage>
        <taxon>Bacteria</taxon>
        <taxon>Bacillati</taxon>
        <taxon>Bacillota</taxon>
        <taxon>Bacilli</taxon>
        <taxon>Lactobacillales</taxon>
        <taxon>Carnobacteriaceae</taxon>
        <taxon>Carnobacterium</taxon>
    </lineage>
</organism>
<keyword evidence="4 5" id="KW-0472">Membrane</keyword>
<sequence length="364" mass="41036">MGNVFILQWKRLMKHPLVVVMFLGLTILFVYFMGGSQGSSSINVQLYSESLTKEELNSWIDRLNKDDSIIFEATDYETVEEEIRMNEIGYAMEIGAETYQFLVGREDERLPVVDQHVNQIFREQVRLEKVRAEFPDSEIEVREFLTVEGITQTGDSGTLNRYQLSILTGMTFYFAMFTILYLQINVVEEKKKGTWNRLIFSPLSKTQIYLGLLSHYFLVGLVQIVIAFFILTNLLDLDLGTNYVSMAAVTLAFIFTIVSLGMLISALVPSPQSLQVVIPIVATSMAMLGGAFWPLDIVDNRFLLFIAEFIPIKHGLNGMVDAIYSGFPLSQLLQPIGILLLMGDLIHGNGDQLDGARIKCIDAK</sequence>
<feature type="transmembrane region" description="Helical" evidence="5">
    <location>
        <begin position="12"/>
        <end position="33"/>
    </location>
</feature>
<keyword evidence="2 5" id="KW-0812">Transmembrane</keyword>
<feature type="transmembrane region" description="Helical" evidence="5">
    <location>
        <begin position="164"/>
        <end position="187"/>
    </location>
</feature>
<dbReference type="InterPro" id="IPR052902">
    <property type="entry name" value="ABC-2_transporter"/>
</dbReference>
<proteinExistence type="predicted"/>
<dbReference type="PANTHER" id="PTHR43027:SF1">
    <property type="entry name" value="DOXORUBICIN RESISTANCE ABC TRANSPORTER PERMEASE PROTEIN DRRC-RELATED"/>
    <property type="match status" value="1"/>
</dbReference>
<dbReference type="Proteomes" id="UP000184758">
    <property type="component" value="Unassembled WGS sequence"/>
</dbReference>
<reference evidence="8" key="1">
    <citation type="submission" date="2016-11" db="EMBL/GenBank/DDBJ databases">
        <authorList>
            <person name="Varghese N."/>
            <person name="Submissions S."/>
        </authorList>
    </citation>
    <scope>NUCLEOTIDE SEQUENCE [LARGE SCALE GENOMIC DNA]</scope>
    <source>
        <strain evidence="8">313</strain>
    </source>
</reference>
<comment type="subcellular location">
    <subcellularLocation>
        <location evidence="1">Membrane</location>
        <topology evidence="1">Multi-pass membrane protein</topology>
    </subcellularLocation>
</comment>
<feature type="domain" description="ABC transmembrane type-2" evidence="6">
    <location>
        <begin position="128"/>
        <end position="357"/>
    </location>
</feature>
<keyword evidence="8" id="KW-1185">Reference proteome</keyword>
<name>A0A1N6FWM9_9LACT</name>
<evidence type="ECO:0000256" key="4">
    <source>
        <dbReference type="ARBA" id="ARBA00023136"/>
    </source>
</evidence>
<feature type="transmembrane region" description="Helical" evidence="5">
    <location>
        <begin position="276"/>
        <end position="295"/>
    </location>
</feature>
<dbReference type="PANTHER" id="PTHR43027">
    <property type="entry name" value="DOXORUBICIN RESISTANCE ABC TRANSPORTER PERMEASE PROTEIN DRRC-RELATED"/>
    <property type="match status" value="1"/>
</dbReference>
<dbReference type="eggNOG" id="COG0842">
    <property type="taxonomic scope" value="Bacteria"/>
</dbReference>
<dbReference type="InterPro" id="IPR047817">
    <property type="entry name" value="ABC2_TM_bact-type"/>
</dbReference>
<accession>A0A1N6FWM9</accession>
<dbReference type="GO" id="GO:0016020">
    <property type="term" value="C:membrane"/>
    <property type="evidence" value="ECO:0007669"/>
    <property type="project" value="UniProtKB-SubCell"/>
</dbReference>
<evidence type="ECO:0000256" key="3">
    <source>
        <dbReference type="ARBA" id="ARBA00022989"/>
    </source>
</evidence>
<dbReference type="PROSITE" id="PS51012">
    <property type="entry name" value="ABC_TM2"/>
    <property type="match status" value="1"/>
</dbReference>
<dbReference type="InterPro" id="IPR013525">
    <property type="entry name" value="ABC2_TM"/>
</dbReference>
<evidence type="ECO:0000256" key="1">
    <source>
        <dbReference type="ARBA" id="ARBA00004141"/>
    </source>
</evidence>
<evidence type="ECO:0000313" key="7">
    <source>
        <dbReference type="EMBL" id="SIN99600.1"/>
    </source>
</evidence>
<evidence type="ECO:0000256" key="5">
    <source>
        <dbReference type="SAM" id="Phobius"/>
    </source>
</evidence>
<evidence type="ECO:0000256" key="2">
    <source>
        <dbReference type="ARBA" id="ARBA00022692"/>
    </source>
</evidence>
<gene>
    <name evidence="7" type="ORF">SAMN05878443_0864</name>
</gene>
<feature type="transmembrane region" description="Helical" evidence="5">
    <location>
        <begin position="243"/>
        <end position="264"/>
    </location>
</feature>
<dbReference type="AlphaFoldDB" id="A0A1N6FWM9"/>
<dbReference type="RefSeq" id="WP_034547662.1">
    <property type="nucleotide sequence ID" value="NZ_FSRN01000001.1"/>
</dbReference>
<dbReference type="OrthoDB" id="266913at2"/>
<dbReference type="EMBL" id="FSRN01000001">
    <property type="protein sequence ID" value="SIN99600.1"/>
    <property type="molecule type" value="Genomic_DNA"/>
</dbReference>
<dbReference type="STRING" id="28230.SAMN05878443_0864"/>
<keyword evidence="3 5" id="KW-1133">Transmembrane helix</keyword>